<keyword evidence="3" id="KW-1185">Reference proteome</keyword>
<evidence type="ECO:0000256" key="1">
    <source>
        <dbReference type="SAM" id="MobiDB-lite"/>
    </source>
</evidence>
<dbReference type="OrthoDB" id="3153429at2759"/>
<reference evidence="2 3" key="1">
    <citation type="submission" date="2014-04" db="EMBL/GenBank/DDBJ databases">
        <authorList>
            <consortium name="DOE Joint Genome Institute"/>
            <person name="Kuo A."/>
            <person name="Zuccaro A."/>
            <person name="Kohler A."/>
            <person name="Nagy L.G."/>
            <person name="Floudas D."/>
            <person name="Copeland A."/>
            <person name="Barry K.W."/>
            <person name="Cichocki N."/>
            <person name="Veneault-Fourrey C."/>
            <person name="LaButti K."/>
            <person name="Lindquist E.A."/>
            <person name="Lipzen A."/>
            <person name="Lundell T."/>
            <person name="Morin E."/>
            <person name="Murat C."/>
            <person name="Sun H."/>
            <person name="Tunlid A."/>
            <person name="Henrissat B."/>
            <person name="Grigoriev I.V."/>
            <person name="Hibbett D.S."/>
            <person name="Martin F."/>
            <person name="Nordberg H.P."/>
            <person name="Cantor M.N."/>
            <person name="Hua S.X."/>
        </authorList>
    </citation>
    <scope>NUCLEOTIDE SEQUENCE [LARGE SCALE GENOMIC DNA]</scope>
    <source>
        <strain evidence="2 3">MAFF 305830</strain>
    </source>
</reference>
<dbReference type="STRING" id="933852.A0A0C2W2T5"/>
<evidence type="ECO:0000313" key="2">
    <source>
        <dbReference type="EMBL" id="KIM20793.1"/>
    </source>
</evidence>
<feature type="region of interest" description="Disordered" evidence="1">
    <location>
        <begin position="544"/>
        <end position="563"/>
    </location>
</feature>
<accession>A0A0C2W2T5</accession>
<feature type="region of interest" description="Disordered" evidence="1">
    <location>
        <begin position="83"/>
        <end position="110"/>
    </location>
</feature>
<feature type="region of interest" description="Disordered" evidence="1">
    <location>
        <begin position="641"/>
        <end position="673"/>
    </location>
</feature>
<dbReference type="HOGENOM" id="CLU_374754_0_0_1"/>
<feature type="compositionally biased region" description="Low complexity" evidence="1">
    <location>
        <begin position="393"/>
        <end position="403"/>
    </location>
</feature>
<sequence>MASTNVLDTILWSLRNSDQAVREKALQSFEDYVRSSLASGKSDDGESFWDEVINKVLFPLAILSDTPQEKLVGIAAIDKLLRSPSDDPHPTTAPASATSNPSAASTSSTNPSAKRFLYRLLRFVKNLLPDTNLQVMTAAAKTYGTILQTGGPVFAETLIETEVQEAVRYMEEQATPLPNQFATASASAPGTTDGTGGYAEWTGAANRARAIANQTSKLLADSNASLALANANAGIKAGGLAAPPMLVIPSSAVQQQILSPATATSAASPLATKPSAGTAAGAGAPREKEKILAPHARIAGVLILIQIANYNPHMYYQYTKLVLSRILCPLRDGCRFWVVKGTEEDWMTSVDGLEGVADAGAAAVSAPVNGNMEDVLGARQMTASTGSLGGGSATPASTSGGKTNVEARDVVRRLAARLFRVTLRVMASREANLGPGPAGSTEDEQVDDGKMPSTGVTSPVAGSGVGLVRRASRLSASSSSMFAPPRSYSQVGGESGLIQASSTSASRTHGKGMRTSRSLVEVATAAANDLAAYLRVVMKGDKNMDAKKGKPRGTTSFVSGAPTSGHPLPAGNIHRAFGALLIFRELFESGLASLAGLYARDEDELIGSLGFDGIHQDAESGRLAASSQSRLMRGGIRYSEDGSAVEGSIHPRPAPQAGEHHPHHHHHQSGAKPRIKMLELPSEALAQPPPYTATFSAIFHLATRSATPASTGSTLGGGASLLSVGTESIARMLGGPFQRRQ</sequence>
<organism evidence="2 3">
    <name type="scientific">Serendipita vermifera MAFF 305830</name>
    <dbReference type="NCBI Taxonomy" id="933852"/>
    <lineage>
        <taxon>Eukaryota</taxon>
        <taxon>Fungi</taxon>
        <taxon>Dikarya</taxon>
        <taxon>Basidiomycota</taxon>
        <taxon>Agaricomycotina</taxon>
        <taxon>Agaricomycetes</taxon>
        <taxon>Sebacinales</taxon>
        <taxon>Serendipitaceae</taxon>
        <taxon>Serendipita</taxon>
    </lineage>
</organism>
<feature type="region of interest" description="Disordered" evidence="1">
    <location>
        <begin position="431"/>
        <end position="464"/>
    </location>
</feature>
<protein>
    <submittedName>
        <fullName evidence="2">Uncharacterized protein</fullName>
    </submittedName>
</protein>
<evidence type="ECO:0000313" key="3">
    <source>
        <dbReference type="Proteomes" id="UP000054097"/>
    </source>
</evidence>
<gene>
    <name evidence="2" type="ORF">M408DRAFT_30067</name>
</gene>
<dbReference type="SUPFAM" id="SSF48371">
    <property type="entry name" value="ARM repeat"/>
    <property type="match status" value="1"/>
</dbReference>
<feature type="compositionally biased region" description="Basic residues" evidence="1">
    <location>
        <begin position="661"/>
        <end position="673"/>
    </location>
</feature>
<proteinExistence type="predicted"/>
<dbReference type="InterPro" id="IPR016024">
    <property type="entry name" value="ARM-type_fold"/>
</dbReference>
<name>A0A0C2W2T5_SERVB</name>
<feature type="compositionally biased region" description="Polar residues" evidence="1">
    <location>
        <begin position="553"/>
        <end position="562"/>
    </location>
</feature>
<feature type="compositionally biased region" description="Low complexity" evidence="1">
    <location>
        <begin position="90"/>
        <end position="110"/>
    </location>
</feature>
<dbReference type="Proteomes" id="UP000054097">
    <property type="component" value="Unassembled WGS sequence"/>
</dbReference>
<reference evidence="3" key="2">
    <citation type="submission" date="2015-01" db="EMBL/GenBank/DDBJ databases">
        <title>Evolutionary Origins and Diversification of the Mycorrhizal Mutualists.</title>
        <authorList>
            <consortium name="DOE Joint Genome Institute"/>
            <consortium name="Mycorrhizal Genomics Consortium"/>
            <person name="Kohler A."/>
            <person name="Kuo A."/>
            <person name="Nagy L.G."/>
            <person name="Floudas D."/>
            <person name="Copeland A."/>
            <person name="Barry K.W."/>
            <person name="Cichocki N."/>
            <person name="Veneault-Fourrey C."/>
            <person name="LaButti K."/>
            <person name="Lindquist E.A."/>
            <person name="Lipzen A."/>
            <person name="Lundell T."/>
            <person name="Morin E."/>
            <person name="Murat C."/>
            <person name="Riley R."/>
            <person name="Ohm R."/>
            <person name="Sun H."/>
            <person name="Tunlid A."/>
            <person name="Henrissat B."/>
            <person name="Grigoriev I.V."/>
            <person name="Hibbett D.S."/>
            <person name="Martin F."/>
        </authorList>
    </citation>
    <scope>NUCLEOTIDE SEQUENCE [LARGE SCALE GENOMIC DNA]</scope>
    <source>
        <strain evidence="3">MAFF 305830</strain>
    </source>
</reference>
<dbReference type="AlphaFoldDB" id="A0A0C2W2T5"/>
<feature type="region of interest" description="Disordered" evidence="1">
    <location>
        <begin position="383"/>
        <end position="404"/>
    </location>
</feature>
<dbReference type="EMBL" id="KN824407">
    <property type="protein sequence ID" value="KIM20793.1"/>
    <property type="molecule type" value="Genomic_DNA"/>
</dbReference>